<dbReference type="Pfam" id="PF01083">
    <property type="entry name" value="Cutinase"/>
    <property type="match status" value="1"/>
</dbReference>
<dbReference type="Gene3D" id="3.40.50.1820">
    <property type="entry name" value="alpha/beta hydrolase"/>
    <property type="match status" value="1"/>
</dbReference>
<protein>
    <submittedName>
        <fullName evidence="7">Cutinase family protein</fullName>
    </submittedName>
</protein>
<keyword evidence="4" id="KW-1015">Disulfide bond</keyword>
<dbReference type="EMBL" id="JADMLG010000001">
    <property type="protein sequence ID" value="MBH0774961.1"/>
    <property type="molecule type" value="Genomic_DNA"/>
</dbReference>
<keyword evidence="3" id="KW-0378">Hydrolase</keyword>
<evidence type="ECO:0000256" key="2">
    <source>
        <dbReference type="ARBA" id="ARBA00022487"/>
    </source>
</evidence>
<dbReference type="GO" id="GO:0052689">
    <property type="term" value="F:carboxylic ester hydrolase activity"/>
    <property type="evidence" value="ECO:0007669"/>
    <property type="project" value="UniProtKB-KW"/>
</dbReference>
<evidence type="ECO:0000256" key="1">
    <source>
        <dbReference type="ARBA" id="ARBA00007534"/>
    </source>
</evidence>
<dbReference type="SUPFAM" id="SSF53474">
    <property type="entry name" value="alpha/beta-Hydrolases"/>
    <property type="match status" value="1"/>
</dbReference>
<keyword evidence="8" id="KW-1185">Reference proteome</keyword>
<dbReference type="SMART" id="SM01110">
    <property type="entry name" value="Cutinase"/>
    <property type="match status" value="1"/>
</dbReference>
<dbReference type="InterPro" id="IPR000675">
    <property type="entry name" value="Cutinase/axe"/>
</dbReference>
<proteinExistence type="inferred from homology"/>
<evidence type="ECO:0000256" key="4">
    <source>
        <dbReference type="ARBA" id="ARBA00023157"/>
    </source>
</evidence>
<evidence type="ECO:0000256" key="3">
    <source>
        <dbReference type="ARBA" id="ARBA00022801"/>
    </source>
</evidence>
<feature type="compositionally biased region" description="Polar residues" evidence="5">
    <location>
        <begin position="537"/>
        <end position="546"/>
    </location>
</feature>
<feature type="region of interest" description="Disordered" evidence="5">
    <location>
        <begin position="481"/>
        <end position="546"/>
    </location>
</feature>
<dbReference type="InterPro" id="IPR029058">
    <property type="entry name" value="AB_hydrolase_fold"/>
</dbReference>
<comment type="caution">
    <text evidence="7">The sequence shown here is derived from an EMBL/GenBank/DDBJ whole genome shotgun (WGS) entry which is preliminary data.</text>
</comment>
<dbReference type="RefSeq" id="WP_196147293.1">
    <property type="nucleotide sequence ID" value="NZ_JADMLG010000001.1"/>
</dbReference>
<evidence type="ECO:0000256" key="5">
    <source>
        <dbReference type="SAM" id="MobiDB-lite"/>
    </source>
</evidence>
<dbReference type="Proteomes" id="UP000655751">
    <property type="component" value="Unassembled WGS sequence"/>
</dbReference>
<dbReference type="PANTHER" id="PTHR33630:SF9">
    <property type="entry name" value="CUTINASE 4"/>
    <property type="match status" value="1"/>
</dbReference>
<evidence type="ECO:0000256" key="6">
    <source>
        <dbReference type="SAM" id="SignalP"/>
    </source>
</evidence>
<dbReference type="PANTHER" id="PTHR33630">
    <property type="entry name" value="CUTINASE RV1984C-RELATED-RELATED"/>
    <property type="match status" value="1"/>
</dbReference>
<keyword evidence="6" id="KW-0732">Signal</keyword>
<feature type="signal peptide" evidence="6">
    <location>
        <begin position="1"/>
        <end position="29"/>
    </location>
</feature>
<accession>A0A931I6F4</accession>
<organism evidence="7 8">
    <name type="scientific">Nocardia bovistercoris</name>
    <dbReference type="NCBI Taxonomy" id="2785916"/>
    <lineage>
        <taxon>Bacteria</taxon>
        <taxon>Bacillati</taxon>
        <taxon>Actinomycetota</taxon>
        <taxon>Actinomycetes</taxon>
        <taxon>Mycobacteriales</taxon>
        <taxon>Nocardiaceae</taxon>
        <taxon>Nocardia</taxon>
    </lineage>
</organism>
<feature type="region of interest" description="Disordered" evidence="5">
    <location>
        <begin position="181"/>
        <end position="202"/>
    </location>
</feature>
<feature type="chain" id="PRO_5038082983" evidence="6">
    <location>
        <begin position="30"/>
        <end position="546"/>
    </location>
</feature>
<evidence type="ECO:0000313" key="8">
    <source>
        <dbReference type="Proteomes" id="UP000655751"/>
    </source>
</evidence>
<sequence length="546" mass="54443">MTDYAARMSGVLVALAVVVAFPATGPVFANPVAPSTDLAIRSCPALFALGVQGTGESSPDAAPTTDTGMLSTVFRPLMAAAPDAGLVDRAYVPYESSFGGIDAKSVTPYADSVTGGLVRLRTMAKQVADRCAETRFAIVGYSQGAHVVSLFAQEVGRGSGVIAADRVAGVALFADPTRNPGAPLFPGAPGKQAPDPAPGTPGERVAGVPALAMAPAAGGGIGPERDKAPNFAALTGRVASFCAAGDLACDAPTGAPILRAVANVAGQSTLSGGDPIAALTSISQALAYTSIKTVTKVASEDVHGTSLSTLSVAPGKSISQRVADASDPRAPFDPALAVQALLRMGMIGLNAVATVVRTVLSPAAISELATAGLANPVAGLLMLGTRLAGAIPELIPPTTISRLVNQAYEAVVQTVTDNRELLDLTTWVRYWDTVQRHGAYGTSAVAANGDTPTRYVADWFAALARDLAGAFGAGAAVQGAAGTAQGNKPAPGFSGAGSGASATPNSSGTGQFPFGTGADGASSGGATSIPPTERPGTANTYPFATN</sequence>
<feature type="compositionally biased region" description="Low complexity" evidence="5">
    <location>
        <begin position="481"/>
        <end position="528"/>
    </location>
</feature>
<reference evidence="7" key="1">
    <citation type="submission" date="2020-11" db="EMBL/GenBank/DDBJ databases">
        <title>Nocardia NEAU-351.nov., a novel actinomycete isolated from the cow dung.</title>
        <authorList>
            <person name="Zhang X."/>
        </authorList>
    </citation>
    <scope>NUCLEOTIDE SEQUENCE</scope>
    <source>
        <strain evidence="7">NEAU-351</strain>
    </source>
</reference>
<evidence type="ECO:0000313" key="7">
    <source>
        <dbReference type="EMBL" id="MBH0774961.1"/>
    </source>
</evidence>
<gene>
    <name evidence="7" type="ORF">IT779_01510</name>
</gene>
<comment type="similarity">
    <text evidence="1">Belongs to the cutinase family.</text>
</comment>
<name>A0A931I6F4_9NOCA</name>
<dbReference type="AlphaFoldDB" id="A0A931I6F4"/>
<keyword evidence="2" id="KW-0719">Serine esterase</keyword>